<evidence type="ECO:0000256" key="1">
    <source>
        <dbReference type="SAM" id="SignalP"/>
    </source>
</evidence>
<protein>
    <submittedName>
        <fullName evidence="2">Uncharacterized protein</fullName>
    </submittedName>
</protein>
<accession>E0XXZ3</accession>
<feature type="chain" id="PRO_5003143216" evidence="1">
    <location>
        <begin position="23"/>
        <end position="391"/>
    </location>
</feature>
<keyword evidence="1" id="KW-0732">Signal</keyword>
<dbReference type="AlphaFoldDB" id="E0XXZ3"/>
<name>E0XXZ3_9BACT</name>
<proteinExistence type="predicted"/>
<organism evidence="2">
    <name type="scientific">uncultured Fidelibacterota bacterium HF0500_01L02</name>
    <dbReference type="NCBI Taxonomy" id="710790"/>
    <lineage>
        <taxon>Bacteria</taxon>
        <taxon>Pseudomonadati</taxon>
        <taxon>Fidelibacterota</taxon>
        <taxon>environmental samples</taxon>
    </lineage>
</organism>
<evidence type="ECO:0000313" key="2">
    <source>
        <dbReference type="EMBL" id="ADI19284.1"/>
    </source>
</evidence>
<reference evidence="2" key="1">
    <citation type="journal article" date="2011" name="Environ. Microbiol.">
        <title>Time-series analyses of Monterey Bay coastal microbial picoplankton using a 'genome proxy' microarray.</title>
        <authorList>
            <person name="Rich V.I."/>
            <person name="Pham V.D."/>
            <person name="Eppley J."/>
            <person name="Shi Y."/>
            <person name="DeLong E.F."/>
        </authorList>
    </citation>
    <scope>NUCLEOTIDE SEQUENCE</scope>
</reference>
<dbReference type="EMBL" id="GU474916">
    <property type="protein sequence ID" value="ADI19284.1"/>
    <property type="molecule type" value="Genomic_DNA"/>
</dbReference>
<feature type="signal peptide" evidence="1">
    <location>
        <begin position="1"/>
        <end position="22"/>
    </location>
</feature>
<sequence>MIKRIIISVMFSIVMCWSTLFAQAKLDGQFFEYTSYYMSNFDVSTGESDVPFFRYRIYSDTYPVHAKIWFRASVLSPALGIETRTTLTEIESNIISMKEDIILDNRNFSANTTSLLDEGNPPNIIPIMISTKESINPSEFELLISSIMQTGQLADGEYRFELKLFSGQSEYDISLSDQDSKSIIVESRTGVNLESPGGILADTLFNMVYTTYPIFNWNKGNCRNCQTFIRVAEFKSGYHSSMEEAIRDERVVPFNQSDDWMKLEDVSTYQYPISGARPLEYGKTYVWQIKTEVPTTSGMEEDASAIYAFKVANPSQSTKLNTGSVARQQLRQALGEDQYNALFGADGPLVGHNPSGNIYLNNSNINENTLNQILSRLAKKEITVKSVIVKK</sequence>